<dbReference type="SUPFAM" id="SSF50331">
    <property type="entry name" value="MOP-like"/>
    <property type="match status" value="1"/>
</dbReference>
<evidence type="ECO:0000313" key="8">
    <source>
        <dbReference type="EMBL" id="UUX33777.1"/>
    </source>
</evidence>
<organism evidence="8 9">
    <name type="scientific">Fundicoccus culcitae</name>
    <dbReference type="NCBI Taxonomy" id="2969821"/>
    <lineage>
        <taxon>Bacteria</taxon>
        <taxon>Bacillati</taxon>
        <taxon>Bacillota</taxon>
        <taxon>Bacilli</taxon>
        <taxon>Lactobacillales</taxon>
        <taxon>Aerococcaceae</taxon>
        <taxon>Fundicoccus</taxon>
    </lineage>
</organism>
<sequence>MEKIKLNNLRKTYQDEEVIHGVDLTVNKGEFIVFVGPSGCGKSTLLNMIAGLETITGGELFIDGKLMNQIEPKDRNIAMVFQNYALYPHLTVFKNLSFGLEIKGVKKEIIKEKVHSAAKIVNLENFLDRYPKSLSGGQQQRVALGRALVRDVDIFLMDEPLSNLDAKLRTELRSEIKSLHKQLNNTIIYVTHDQVEALTMADRIVVLNNGEVMQVGTPEEVYNNPQNLFVAEFIGTPRVNTFKAKISNHSILLHKQPITIDAKILDSIDFDNDTEIVLAIRPEHVLLTASESNNFHIIVEDSELLGSEKVIHSKIEQDSLSILIDPLNPVPYELDISFPVEKLMVFNSQSGIRI</sequence>
<dbReference type="EMBL" id="CP102453">
    <property type="protein sequence ID" value="UUX33777.1"/>
    <property type="molecule type" value="Genomic_DNA"/>
</dbReference>
<dbReference type="InterPro" id="IPR012340">
    <property type="entry name" value="NA-bd_OB-fold"/>
</dbReference>
<keyword evidence="1" id="KW-0813">Transport</keyword>
<dbReference type="PANTHER" id="PTHR43875">
    <property type="entry name" value="MALTODEXTRIN IMPORT ATP-BINDING PROTEIN MSMX"/>
    <property type="match status" value="1"/>
</dbReference>
<evidence type="ECO:0000256" key="4">
    <source>
        <dbReference type="ARBA" id="ARBA00022840"/>
    </source>
</evidence>
<evidence type="ECO:0000256" key="2">
    <source>
        <dbReference type="ARBA" id="ARBA00022475"/>
    </source>
</evidence>
<dbReference type="Gene3D" id="2.40.50.100">
    <property type="match status" value="1"/>
</dbReference>
<keyword evidence="3" id="KW-0547">Nucleotide-binding</keyword>
<dbReference type="NCBIfam" id="NF008653">
    <property type="entry name" value="PRK11650.1"/>
    <property type="match status" value="1"/>
</dbReference>
<evidence type="ECO:0000256" key="1">
    <source>
        <dbReference type="ARBA" id="ARBA00022448"/>
    </source>
</evidence>
<dbReference type="GO" id="GO:0005524">
    <property type="term" value="F:ATP binding"/>
    <property type="evidence" value="ECO:0007669"/>
    <property type="project" value="UniProtKB-KW"/>
</dbReference>
<evidence type="ECO:0000256" key="3">
    <source>
        <dbReference type="ARBA" id="ARBA00022741"/>
    </source>
</evidence>
<keyword evidence="5" id="KW-1278">Translocase</keyword>
<dbReference type="InterPro" id="IPR008995">
    <property type="entry name" value="Mo/tungstate-bd_C_term_dom"/>
</dbReference>
<dbReference type="InterPro" id="IPR003593">
    <property type="entry name" value="AAA+_ATPase"/>
</dbReference>
<keyword evidence="4 8" id="KW-0067">ATP-binding</keyword>
<gene>
    <name evidence="8" type="primary">ugpC</name>
    <name evidence="8" type="ORF">NRE15_12935</name>
</gene>
<accession>A0ABY5P505</accession>
<dbReference type="Gene3D" id="2.40.50.140">
    <property type="entry name" value="Nucleic acid-binding proteins"/>
    <property type="match status" value="1"/>
</dbReference>
<reference evidence="8 9" key="1">
    <citation type="submission" date="2022-08" db="EMBL/GenBank/DDBJ databases">
        <title>Aerococcaceae sp. nov isolated from spoiled eye mask.</title>
        <authorList>
            <person name="Zhou G."/>
            <person name="Xie X.-B."/>
            <person name="Shi Q.-S."/>
            <person name="Wang Y.-S."/>
            <person name="Wen X."/>
            <person name="Peng H."/>
            <person name="Yang X.-J."/>
            <person name="Tao H.-B."/>
            <person name="Huang X.-M."/>
        </authorList>
    </citation>
    <scope>NUCLEOTIDE SEQUENCE [LARGE SCALE GENOMIC DNA]</scope>
    <source>
        <strain evidence="9">DM20194951</strain>
    </source>
</reference>
<dbReference type="Pfam" id="PF00005">
    <property type="entry name" value="ABC_tran"/>
    <property type="match status" value="1"/>
</dbReference>
<evidence type="ECO:0000256" key="6">
    <source>
        <dbReference type="ARBA" id="ARBA00023136"/>
    </source>
</evidence>
<dbReference type="SMART" id="SM00382">
    <property type="entry name" value="AAA"/>
    <property type="match status" value="1"/>
</dbReference>
<dbReference type="SUPFAM" id="SSF52540">
    <property type="entry name" value="P-loop containing nucleoside triphosphate hydrolases"/>
    <property type="match status" value="1"/>
</dbReference>
<dbReference type="InterPro" id="IPR015855">
    <property type="entry name" value="ABC_transpr_MalK-like"/>
</dbReference>
<keyword evidence="6" id="KW-0472">Membrane</keyword>
<evidence type="ECO:0000256" key="5">
    <source>
        <dbReference type="ARBA" id="ARBA00022967"/>
    </source>
</evidence>
<keyword evidence="9" id="KW-1185">Reference proteome</keyword>
<dbReference type="PANTHER" id="PTHR43875:SF15">
    <property type="entry name" value="TREHALOSE IMPORT ATP-BINDING PROTEIN SUGC"/>
    <property type="match status" value="1"/>
</dbReference>
<dbReference type="PROSITE" id="PS50893">
    <property type="entry name" value="ABC_TRANSPORTER_2"/>
    <property type="match status" value="1"/>
</dbReference>
<dbReference type="CDD" id="cd03301">
    <property type="entry name" value="ABC_MalK_N"/>
    <property type="match status" value="1"/>
</dbReference>
<dbReference type="InterPro" id="IPR003439">
    <property type="entry name" value="ABC_transporter-like_ATP-bd"/>
</dbReference>
<dbReference type="InterPro" id="IPR013611">
    <property type="entry name" value="Transp-assoc_OB_typ2"/>
</dbReference>
<dbReference type="RefSeq" id="WP_313793280.1">
    <property type="nucleotide sequence ID" value="NZ_CP102453.1"/>
</dbReference>
<evidence type="ECO:0000313" key="9">
    <source>
        <dbReference type="Proteomes" id="UP001315967"/>
    </source>
</evidence>
<keyword evidence="2" id="KW-1003">Cell membrane</keyword>
<protein>
    <submittedName>
        <fullName evidence="8">Sn-glycerol-3-phosphate ABC transporter ATP-binding protein UgpC</fullName>
    </submittedName>
</protein>
<dbReference type="Gene3D" id="3.40.50.300">
    <property type="entry name" value="P-loop containing nucleotide triphosphate hydrolases"/>
    <property type="match status" value="1"/>
</dbReference>
<dbReference type="PROSITE" id="PS00211">
    <property type="entry name" value="ABC_TRANSPORTER_1"/>
    <property type="match status" value="1"/>
</dbReference>
<dbReference type="Pfam" id="PF08402">
    <property type="entry name" value="TOBE_2"/>
    <property type="match status" value="1"/>
</dbReference>
<dbReference type="InterPro" id="IPR027417">
    <property type="entry name" value="P-loop_NTPase"/>
</dbReference>
<dbReference type="InterPro" id="IPR047641">
    <property type="entry name" value="ABC_transpr_MalK/UgpC-like"/>
</dbReference>
<evidence type="ECO:0000259" key="7">
    <source>
        <dbReference type="PROSITE" id="PS50893"/>
    </source>
</evidence>
<dbReference type="InterPro" id="IPR017871">
    <property type="entry name" value="ABC_transporter-like_CS"/>
</dbReference>
<proteinExistence type="predicted"/>
<feature type="domain" description="ABC transporter" evidence="7">
    <location>
        <begin position="4"/>
        <end position="234"/>
    </location>
</feature>
<name>A0ABY5P505_9LACT</name>
<dbReference type="Proteomes" id="UP001315967">
    <property type="component" value="Chromosome"/>
</dbReference>